<organism evidence="2">
    <name type="scientific">Comamonas testosteroni</name>
    <name type="common">Pseudomonas testosteroni</name>
    <dbReference type="NCBI Taxonomy" id="285"/>
    <lineage>
        <taxon>Bacteria</taxon>
        <taxon>Pseudomonadati</taxon>
        <taxon>Pseudomonadota</taxon>
        <taxon>Betaproteobacteria</taxon>
        <taxon>Burkholderiales</taxon>
        <taxon>Comamonadaceae</taxon>
        <taxon>Comamonas</taxon>
    </lineage>
</organism>
<reference evidence="2" key="1">
    <citation type="submission" date="2020-01" db="EMBL/GenBank/DDBJ databases">
        <title>Whole-genome sequencing for Comamonas testosteroni.</title>
        <authorList>
            <person name="Qin Y."/>
            <person name="Rui Y."/>
        </authorList>
    </citation>
    <scope>NUCLEOTIDE SEQUENCE</scope>
    <source>
        <strain evidence="2">NFYY023</strain>
        <plasmid evidence="2">pNFYY023-1</plasmid>
    </source>
</reference>
<name>A0A6H1Q0V5_COMTE</name>
<evidence type="ECO:0000313" key="2">
    <source>
        <dbReference type="EMBL" id="QIZ20130.1"/>
    </source>
</evidence>
<feature type="compositionally biased region" description="Basic and acidic residues" evidence="1">
    <location>
        <begin position="18"/>
        <end position="34"/>
    </location>
</feature>
<accession>A0A6H1Q0V5</accession>
<geneLocation type="plasmid" evidence="2">
    <name>pNFYY023-1</name>
</geneLocation>
<proteinExistence type="predicted"/>
<keyword evidence="2" id="KW-0614">Plasmid</keyword>
<dbReference type="EMBL" id="MT011984">
    <property type="protein sequence ID" value="QIZ20130.1"/>
    <property type="molecule type" value="Genomic_DNA"/>
</dbReference>
<evidence type="ECO:0000256" key="1">
    <source>
        <dbReference type="SAM" id="MobiDB-lite"/>
    </source>
</evidence>
<dbReference type="AlphaFoldDB" id="A0A6H1Q0V5"/>
<protein>
    <submittedName>
        <fullName evidence="2">Mfs transporter</fullName>
    </submittedName>
</protein>
<feature type="region of interest" description="Disordered" evidence="1">
    <location>
        <begin position="13"/>
        <end position="56"/>
    </location>
</feature>
<sequence length="56" mass="6654">MSSDLLCWHKLTQKRRKDGHDEAETHGVKTHDQQGNDGRAAHLKLQRRSMERLYQR</sequence>